<dbReference type="EMBL" id="CM042015">
    <property type="protein sequence ID" value="KAI3710313.1"/>
    <property type="molecule type" value="Genomic_DNA"/>
</dbReference>
<comment type="caution">
    <text evidence="1">The sequence shown here is derived from an EMBL/GenBank/DDBJ whole genome shotgun (WGS) entry which is preliminary data.</text>
</comment>
<gene>
    <name evidence="1" type="ORF">L2E82_40091</name>
</gene>
<keyword evidence="2" id="KW-1185">Reference proteome</keyword>
<reference evidence="2" key="1">
    <citation type="journal article" date="2022" name="Mol. Ecol. Resour.">
        <title>The genomes of chicory, endive, great burdock and yacon provide insights into Asteraceae palaeo-polyploidization history and plant inulin production.</title>
        <authorList>
            <person name="Fan W."/>
            <person name="Wang S."/>
            <person name="Wang H."/>
            <person name="Wang A."/>
            <person name="Jiang F."/>
            <person name="Liu H."/>
            <person name="Zhao H."/>
            <person name="Xu D."/>
            <person name="Zhang Y."/>
        </authorList>
    </citation>
    <scope>NUCLEOTIDE SEQUENCE [LARGE SCALE GENOMIC DNA]</scope>
    <source>
        <strain evidence="2">cv. Punajuju</strain>
    </source>
</reference>
<name>A0ACB9ALS3_CICIN</name>
<dbReference type="Proteomes" id="UP001055811">
    <property type="component" value="Linkage Group LG07"/>
</dbReference>
<accession>A0ACB9ALS3</accession>
<proteinExistence type="predicted"/>
<reference evidence="1 2" key="2">
    <citation type="journal article" date="2022" name="Mol. Ecol. Resour.">
        <title>The genomes of chicory, endive, great burdock and yacon provide insights into Asteraceae paleo-polyploidization history and plant inulin production.</title>
        <authorList>
            <person name="Fan W."/>
            <person name="Wang S."/>
            <person name="Wang H."/>
            <person name="Wang A."/>
            <person name="Jiang F."/>
            <person name="Liu H."/>
            <person name="Zhao H."/>
            <person name="Xu D."/>
            <person name="Zhang Y."/>
        </authorList>
    </citation>
    <scope>NUCLEOTIDE SEQUENCE [LARGE SCALE GENOMIC DNA]</scope>
    <source>
        <strain evidence="2">cv. Punajuju</strain>
        <tissue evidence="1">Leaves</tissue>
    </source>
</reference>
<protein>
    <submittedName>
        <fullName evidence="1">Uncharacterized protein</fullName>
    </submittedName>
</protein>
<evidence type="ECO:0000313" key="2">
    <source>
        <dbReference type="Proteomes" id="UP001055811"/>
    </source>
</evidence>
<sequence>MNGRRFDPTEISYEDDYGNDVIRKDNCEGDETDGENNDETEEGEFVPETPITTPQDEPQDEPEPVPMQVMVEKGIGDSGEHVYESEKEKMASDPVNTTLPLPEEGSEIPTDAEEVGMPRNNLGREENSQKETMHCMGCTRNEDTSPPRKLAAIMTDKLIPTPLILTASTSFNCGSKKAVGPDPSTPLGFGDLNGLPQGCFGPFPSTPKFRSGSSQACDPDFSKPLGKRKRCITGGLNLSPNFIPSMPNLSNLDSPLPTVEGTIDPAEGTNPNNIDHGATTNRPLSEADKTVEIGKRVGFDIEADNPILLEVLGEAGENNGPQ</sequence>
<organism evidence="1 2">
    <name type="scientific">Cichorium intybus</name>
    <name type="common">Chicory</name>
    <dbReference type="NCBI Taxonomy" id="13427"/>
    <lineage>
        <taxon>Eukaryota</taxon>
        <taxon>Viridiplantae</taxon>
        <taxon>Streptophyta</taxon>
        <taxon>Embryophyta</taxon>
        <taxon>Tracheophyta</taxon>
        <taxon>Spermatophyta</taxon>
        <taxon>Magnoliopsida</taxon>
        <taxon>eudicotyledons</taxon>
        <taxon>Gunneridae</taxon>
        <taxon>Pentapetalae</taxon>
        <taxon>asterids</taxon>
        <taxon>campanulids</taxon>
        <taxon>Asterales</taxon>
        <taxon>Asteraceae</taxon>
        <taxon>Cichorioideae</taxon>
        <taxon>Cichorieae</taxon>
        <taxon>Cichoriinae</taxon>
        <taxon>Cichorium</taxon>
    </lineage>
</organism>
<evidence type="ECO:0000313" key="1">
    <source>
        <dbReference type="EMBL" id="KAI3710313.1"/>
    </source>
</evidence>